<dbReference type="Gene3D" id="1.10.150.130">
    <property type="match status" value="1"/>
</dbReference>
<evidence type="ECO:0000256" key="1">
    <source>
        <dbReference type="ARBA" id="ARBA00004496"/>
    </source>
</evidence>
<proteinExistence type="inferred from homology"/>
<evidence type="ECO:0000256" key="8">
    <source>
        <dbReference type="ARBA" id="ARBA00023306"/>
    </source>
</evidence>
<dbReference type="InterPro" id="IPR010998">
    <property type="entry name" value="Integrase_recombinase_N"/>
</dbReference>
<dbReference type="CDD" id="cd00798">
    <property type="entry name" value="INT_XerDC_C"/>
    <property type="match status" value="1"/>
</dbReference>
<evidence type="ECO:0000313" key="13">
    <source>
        <dbReference type="Proteomes" id="UP000183028"/>
    </source>
</evidence>
<keyword evidence="13" id="KW-1185">Reference proteome</keyword>
<evidence type="ECO:0000313" key="12">
    <source>
        <dbReference type="EMBL" id="SEI44337.1"/>
    </source>
</evidence>
<dbReference type="InterPro" id="IPR002104">
    <property type="entry name" value="Integrase_catalytic"/>
</dbReference>
<dbReference type="PROSITE" id="PS51900">
    <property type="entry name" value="CB"/>
    <property type="match status" value="1"/>
</dbReference>
<dbReference type="Gene3D" id="1.10.443.10">
    <property type="entry name" value="Intergrase catalytic core"/>
    <property type="match status" value="1"/>
</dbReference>
<keyword evidence="7 9" id="KW-0233">DNA recombination</keyword>
<keyword evidence="2 9" id="KW-0963">Cytoplasm</keyword>
<dbReference type="NCBIfam" id="NF001399">
    <property type="entry name" value="PRK00283.1"/>
    <property type="match status" value="1"/>
</dbReference>
<dbReference type="GO" id="GO:0007059">
    <property type="term" value="P:chromosome segregation"/>
    <property type="evidence" value="ECO:0007669"/>
    <property type="project" value="UniProtKB-UniRule"/>
</dbReference>
<dbReference type="InterPro" id="IPR011010">
    <property type="entry name" value="DNA_brk_join_enz"/>
</dbReference>
<dbReference type="EMBL" id="FNYK01000004">
    <property type="protein sequence ID" value="SEI44337.1"/>
    <property type="molecule type" value="Genomic_DNA"/>
</dbReference>
<keyword evidence="8 9" id="KW-0131">Cell cycle</keyword>
<dbReference type="GeneID" id="54121229"/>
<protein>
    <recommendedName>
        <fullName evidence="9">Tyrosine recombinase XerC</fullName>
    </recommendedName>
</protein>
<dbReference type="InterPro" id="IPR004107">
    <property type="entry name" value="Integrase_SAM-like_N"/>
</dbReference>
<keyword evidence="5 9" id="KW-0229">DNA integration</keyword>
<accession>A0A1H6QVV7</accession>
<dbReference type="GO" id="GO:0003677">
    <property type="term" value="F:DNA binding"/>
    <property type="evidence" value="ECO:0007669"/>
    <property type="project" value="UniProtKB-UniRule"/>
</dbReference>
<feature type="domain" description="Tyr recombinase" evidence="10">
    <location>
        <begin position="106"/>
        <end position="291"/>
    </location>
</feature>
<feature type="active site" description="O-(3'-phospho-DNA)-tyrosine intermediate" evidence="9">
    <location>
        <position position="278"/>
    </location>
</feature>
<dbReference type="InterPro" id="IPR023009">
    <property type="entry name" value="Tyrosine_recombinase_XerC/XerD"/>
</dbReference>
<dbReference type="STRING" id="322505.SAMN04487836_10223"/>
<dbReference type="eggNOG" id="COG4974">
    <property type="taxonomic scope" value="Bacteria"/>
</dbReference>
<feature type="domain" description="Core-binding (CB)" evidence="11">
    <location>
        <begin position="1"/>
        <end position="85"/>
    </location>
</feature>
<keyword evidence="3 9" id="KW-0132">Cell division</keyword>
<dbReference type="PROSITE" id="PS51898">
    <property type="entry name" value="TYR_RECOMBINASE"/>
    <property type="match status" value="1"/>
</dbReference>
<dbReference type="PANTHER" id="PTHR30349:SF77">
    <property type="entry name" value="TYROSINE RECOMBINASE XERC"/>
    <property type="match status" value="1"/>
</dbReference>
<dbReference type="GO" id="GO:0009037">
    <property type="term" value="F:tyrosine-based site-specific recombinase activity"/>
    <property type="evidence" value="ECO:0007669"/>
    <property type="project" value="UniProtKB-UniRule"/>
</dbReference>
<comment type="function">
    <text evidence="9">Site-specific tyrosine recombinase, which acts by catalyzing the cutting and rejoining of the recombining DNA molecules. The XerC-XerD complex is essential to convert dimers of the bacterial chromosome into monomers to permit their segregation at cell division. It also contributes to the segregational stability of plasmids.</text>
</comment>
<evidence type="ECO:0000256" key="4">
    <source>
        <dbReference type="ARBA" id="ARBA00022829"/>
    </source>
</evidence>
<dbReference type="GO" id="GO:0005737">
    <property type="term" value="C:cytoplasm"/>
    <property type="evidence" value="ECO:0007669"/>
    <property type="project" value="UniProtKB-SubCell"/>
</dbReference>
<gene>
    <name evidence="9" type="primary">xerC</name>
    <name evidence="12" type="ORF">SAMN04487834_100436</name>
</gene>
<dbReference type="RefSeq" id="WP_330221898.1">
    <property type="nucleotide sequence ID" value="NZ_CACVPP010000024.1"/>
</dbReference>
<dbReference type="HAMAP" id="MF_01808">
    <property type="entry name" value="Recomb_XerC_XerD"/>
    <property type="match status" value="1"/>
</dbReference>
<evidence type="ECO:0000256" key="9">
    <source>
        <dbReference type="HAMAP-Rule" id="MF_01808"/>
    </source>
</evidence>
<dbReference type="GO" id="GO:0051301">
    <property type="term" value="P:cell division"/>
    <property type="evidence" value="ECO:0007669"/>
    <property type="project" value="UniProtKB-KW"/>
</dbReference>
<dbReference type="InterPro" id="IPR013762">
    <property type="entry name" value="Integrase-like_cat_sf"/>
</dbReference>
<comment type="similarity">
    <text evidence="9">Belongs to the 'phage' integrase family. XerC subfamily.</text>
</comment>
<sequence length="310" mass="36207">MDKQRDAFLDYLTYQKRYSPLTVSSYQREINDFIAYVRQEAYQDFTECDYALIRSYLVALNKRHLSHASINHKLSSLRSFFKFLRRQGYVEDNPFMLVSALKTGERNPDFLFLDDMLGLLDSIHTDSDLGMRNKAMLEMMYASGLRVSEVVNLTLDHVDLVHQILFIRGKGNKDRYVPFHDEAKVWLVDYLEGARHELMATTHQSHNIVFVNKHGKQLTNRGVEDIVNRCMRDYDPTRKIHPHTIRHSFATHLLDAGMDIRVVQELLGHASLSTTQIYTHVTQEKLIEVYNKACPRQALERLEEKKKSVD</sequence>
<feature type="active site" evidence="9">
    <location>
        <position position="146"/>
    </location>
</feature>
<organism evidence="12 13">
    <name type="scientific">Sharpea azabuensis</name>
    <dbReference type="NCBI Taxonomy" id="322505"/>
    <lineage>
        <taxon>Bacteria</taxon>
        <taxon>Bacillati</taxon>
        <taxon>Bacillota</taxon>
        <taxon>Erysipelotrichia</taxon>
        <taxon>Erysipelotrichales</taxon>
        <taxon>Coprobacillaceae</taxon>
        <taxon>Sharpea</taxon>
    </lineage>
</organism>
<dbReference type="GO" id="GO:0006313">
    <property type="term" value="P:DNA transposition"/>
    <property type="evidence" value="ECO:0007669"/>
    <property type="project" value="UniProtKB-UniRule"/>
</dbReference>
<dbReference type="Proteomes" id="UP000183028">
    <property type="component" value="Unassembled WGS sequence"/>
</dbReference>
<feature type="active site" evidence="9">
    <location>
        <position position="243"/>
    </location>
</feature>
<dbReference type="PANTHER" id="PTHR30349">
    <property type="entry name" value="PHAGE INTEGRASE-RELATED"/>
    <property type="match status" value="1"/>
</dbReference>
<dbReference type="NCBIfam" id="NF040815">
    <property type="entry name" value="recomb_XerA_Arch"/>
    <property type="match status" value="1"/>
</dbReference>
<dbReference type="Pfam" id="PF00589">
    <property type="entry name" value="Phage_integrase"/>
    <property type="match status" value="1"/>
</dbReference>
<comment type="subunit">
    <text evidence="9">Forms a cyclic heterotetrameric complex composed of two molecules of XerC and two molecules of XerD.</text>
</comment>
<evidence type="ECO:0000256" key="5">
    <source>
        <dbReference type="ARBA" id="ARBA00022908"/>
    </source>
</evidence>
<keyword evidence="4 9" id="KW-0159">Chromosome partition</keyword>
<dbReference type="Pfam" id="PF02899">
    <property type="entry name" value="Phage_int_SAM_1"/>
    <property type="match status" value="1"/>
</dbReference>
<comment type="subcellular location">
    <subcellularLocation>
        <location evidence="1 9">Cytoplasm</location>
    </subcellularLocation>
</comment>
<feature type="active site" evidence="9">
    <location>
        <position position="170"/>
    </location>
</feature>
<evidence type="ECO:0000259" key="11">
    <source>
        <dbReference type="PROSITE" id="PS51900"/>
    </source>
</evidence>
<evidence type="ECO:0000256" key="7">
    <source>
        <dbReference type="ARBA" id="ARBA00023172"/>
    </source>
</evidence>
<reference evidence="13" key="1">
    <citation type="submission" date="2016-10" db="EMBL/GenBank/DDBJ databases">
        <authorList>
            <person name="Varghese N."/>
        </authorList>
    </citation>
    <scope>NUCLEOTIDE SEQUENCE [LARGE SCALE GENOMIC DNA]</scope>
    <source>
        <strain evidence="13">DSM 20406</strain>
    </source>
</reference>
<keyword evidence="6 9" id="KW-0238">DNA-binding</keyword>
<dbReference type="InterPro" id="IPR050090">
    <property type="entry name" value="Tyrosine_recombinase_XerCD"/>
</dbReference>
<dbReference type="InterPro" id="IPR044068">
    <property type="entry name" value="CB"/>
</dbReference>
<evidence type="ECO:0000256" key="2">
    <source>
        <dbReference type="ARBA" id="ARBA00022490"/>
    </source>
</evidence>
<feature type="active site" evidence="9">
    <location>
        <position position="246"/>
    </location>
</feature>
<name>A0A1H6QVV7_9FIRM</name>
<feature type="active site" evidence="9">
    <location>
        <position position="269"/>
    </location>
</feature>
<evidence type="ECO:0000256" key="3">
    <source>
        <dbReference type="ARBA" id="ARBA00022618"/>
    </source>
</evidence>
<dbReference type="SUPFAM" id="SSF56349">
    <property type="entry name" value="DNA breaking-rejoining enzymes"/>
    <property type="match status" value="1"/>
</dbReference>
<dbReference type="AlphaFoldDB" id="A0A1H6QVV7"/>
<evidence type="ECO:0000256" key="6">
    <source>
        <dbReference type="ARBA" id="ARBA00023125"/>
    </source>
</evidence>
<evidence type="ECO:0000259" key="10">
    <source>
        <dbReference type="PROSITE" id="PS51898"/>
    </source>
</evidence>